<evidence type="ECO:0000313" key="2">
    <source>
        <dbReference type="EMBL" id="KWZ80326.1"/>
    </source>
</evidence>
<reference evidence="4" key="3">
    <citation type="submission" date="2016-01" db="EMBL/GenBank/DDBJ databases">
        <authorList>
            <person name="Mitreva M."/>
            <person name="Pepin K.H."/>
            <person name="Mihindukulasuriya K.A."/>
            <person name="Fulton R."/>
            <person name="Fronick C."/>
            <person name="O'Laughlin M."/>
            <person name="Miner T."/>
            <person name="Herter B."/>
            <person name="Rosa B.A."/>
            <person name="Cordes M."/>
            <person name="Tomlinson C."/>
            <person name="Wollam A."/>
            <person name="Palsikar V.B."/>
            <person name="Mardis E.R."/>
            <person name="Wilson R.K."/>
        </authorList>
    </citation>
    <scope>NUCLEOTIDE SEQUENCE [LARGE SCALE GENOMIC DNA]</scope>
    <source>
        <strain evidence="4">GED7749B</strain>
    </source>
</reference>
<keyword evidence="3" id="KW-1185">Reference proteome</keyword>
<dbReference type="PATRIC" id="fig|1398.18.peg.399"/>
<dbReference type="AlphaFoldDB" id="A0A0C5C713"/>
<name>A0A0C5C713_HEYCO</name>
<dbReference type="EMBL" id="LRPN01000093">
    <property type="protein sequence ID" value="KWZ80326.1"/>
    <property type="molecule type" value="Genomic_DNA"/>
</dbReference>
<evidence type="ECO:0000313" key="3">
    <source>
        <dbReference type="Proteomes" id="UP000032024"/>
    </source>
</evidence>
<reference evidence="3" key="2">
    <citation type="submission" date="2015-01" db="EMBL/GenBank/DDBJ databases">
        <title>Comparative genome analysis of Bacillus coagulans HM-08, Clostridium butyricum HM-68, Bacillus subtilis HM-66 and Bacillus paralicheniformis BL-09.</title>
        <authorList>
            <person name="Zhang H."/>
        </authorList>
    </citation>
    <scope>NUCLEOTIDE SEQUENCE [LARGE SCALE GENOMIC DNA]</scope>
    <source>
        <strain evidence="3">HM-08</strain>
    </source>
</reference>
<gene>
    <name evidence="2" type="ORF">HMPREF3213_02312</name>
    <name evidence="1" type="ORF">SB48_HM08orf00601</name>
</gene>
<evidence type="ECO:0000313" key="1">
    <source>
        <dbReference type="EMBL" id="AJO21185.1"/>
    </source>
</evidence>
<reference evidence="1" key="1">
    <citation type="submission" date="2015-01" db="EMBL/GenBank/DDBJ databases">
        <title>Comparative genome analysis of Bacillus coagulans HM-08, Clostridium butyricum HM-68, Bacillus subtilis HM-66 and Bacillus licheniformis BL-09.</title>
        <authorList>
            <person name="Zhang H."/>
        </authorList>
    </citation>
    <scope>NUCLEOTIDE SEQUENCE [LARGE SCALE GENOMIC DNA]</scope>
    <source>
        <strain evidence="1">HM-08</strain>
    </source>
</reference>
<dbReference type="STRING" id="1398.AB434_0772"/>
<dbReference type="EMBL" id="CP010525">
    <property type="protein sequence ID" value="AJO21185.1"/>
    <property type="molecule type" value="Genomic_DNA"/>
</dbReference>
<proteinExistence type="predicted"/>
<accession>A0A0C5C713</accession>
<dbReference type="Proteomes" id="UP000032024">
    <property type="component" value="Chromosome"/>
</dbReference>
<sequence>MIIFLWNPFQTHAARKTAFCIVYRFFTVCCIIHNFHDKL</sequence>
<protein>
    <submittedName>
        <fullName evidence="2">Uncharacterized protein</fullName>
    </submittedName>
</protein>
<reference evidence="2" key="4">
    <citation type="submission" date="2016-01" db="EMBL/GenBank/DDBJ databases">
        <authorList>
            <person name="Oliw E.H."/>
        </authorList>
    </citation>
    <scope>NUCLEOTIDE SEQUENCE [LARGE SCALE GENOMIC DNA]</scope>
    <source>
        <strain evidence="2">GED7749B</strain>
    </source>
</reference>
<evidence type="ECO:0000313" key="4">
    <source>
        <dbReference type="Proteomes" id="UP000070376"/>
    </source>
</evidence>
<dbReference type="Proteomes" id="UP000070376">
    <property type="component" value="Unassembled WGS sequence"/>
</dbReference>
<organism evidence="2 4">
    <name type="scientific">Heyndrickxia coagulans</name>
    <name type="common">Weizmannia coagulans</name>
    <dbReference type="NCBI Taxonomy" id="1398"/>
    <lineage>
        <taxon>Bacteria</taxon>
        <taxon>Bacillati</taxon>
        <taxon>Bacillota</taxon>
        <taxon>Bacilli</taxon>
        <taxon>Bacillales</taxon>
        <taxon>Bacillaceae</taxon>
        <taxon>Heyndrickxia</taxon>
    </lineage>
</organism>